<dbReference type="AlphaFoldDB" id="E3MPH3"/>
<accession>E3MPH3</accession>
<reference evidence="1" key="1">
    <citation type="submission" date="2007-07" db="EMBL/GenBank/DDBJ databases">
        <title>PCAP assembly of the Caenorhabditis remanei genome.</title>
        <authorList>
            <consortium name="The Caenorhabditis remanei Sequencing Consortium"/>
            <person name="Wilson R.K."/>
        </authorList>
    </citation>
    <scope>NUCLEOTIDE SEQUENCE [LARGE SCALE GENOMIC DNA]</scope>
    <source>
        <strain evidence="1">PB4641</strain>
    </source>
</reference>
<dbReference type="HOGENOM" id="CLU_1012814_0_0_1"/>
<organism evidence="2">
    <name type="scientific">Caenorhabditis remanei</name>
    <name type="common">Caenorhabditis vulgaris</name>
    <dbReference type="NCBI Taxonomy" id="31234"/>
    <lineage>
        <taxon>Eukaryota</taxon>
        <taxon>Metazoa</taxon>
        <taxon>Ecdysozoa</taxon>
        <taxon>Nematoda</taxon>
        <taxon>Chromadorea</taxon>
        <taxon>Rhabditida</taxon>
        <taxon>Rhabditina</taxon>
        <taxon>Rhabditomorpha</taxon>
        <taxon>Rhabditoidea</taxon>
        <taxon>Rhabditidae</taxon>
        <taxon>Peloderinae</taxon>
        <taxon>Caenorhabditis</taxon>
    </lineage>
</organism>
<sequence length="275" mass="31636">MGPTEAFLLSLCSKRTFRCVKAVWKKYRCETGVDVDGNGNILYYVTTDVFNGQRYNILRLKEQNADGDKPDKVMKSSSSVEVPFDFDNKQFVCRVKKEDLPLHEIHNRLCELFRIEKDAVQINGNRMAASLMTGMVTKSRYTSDSHSAADLNAFFTSNPAHTLSIIDGLCPPEVIRPFHPVCYVENLMLSDTKPDMLFFLNFKGKHLIVKNAEFTKGGITYPFAFMIEKMKIPFESMIIILKNRIEVDWVLDQWREDNLFTSEKPPANIFEYNSE</sequence>
<proteinExistence type="predicted"/>
<gene>
    <name evidence="1" type="ORF">CRE_08389</name>
</gene>
<name>E3MPH3_CAERE</name>
<protein>
    <submittedName>
        <fullName evidence="1">Uncharacterized protein</fullName>
    </submittedName>
</protein>
<dbReference type="InParanoid" id="E3MPH3"/>
<keyword evidence="2" id="KW-1185">Reference proteome</keyword>
<evidence type="ECO:0000313" key="1">
    <source>
        <dbReference type="EMBL" id="EFP06511.1"/>
    </source>
</evidence>
<dbReference type="Proteomes" id="UP000008281">
    <property type="component" value="Unassembled WGS sequence"/>
</dbReference>
<evidence type="ECO:0000313" key="2">
    <source>
        <dbReference type="Proteomes" id="UP000008281"/>
    </source>
</evidence>
<dbReference type="EMBL" id="DS268463">
    <property type="protein sequence ID" value="EFP06511.1"/>
    <property type="molecule type" value="Genomic_DNA"/>
</dbReference>